<evidence type="ECO:0000313" key="3">
    <source>
        <dbReference type="Proteomes" id="UP000009138"/>
    </source>
</evidence>
<protein>
    <submittedName>
        <fullName evidence="2">Uncharacterized protein</fullName>
    </submittedName>
</protein>
<keyword evidence="1" id="KW-1133">Transmembrane helix</keyword>
<reference evidence="2 3" key="1">
    <citation type="journal article" date="2009" name="PLoS Genet.">
        <title>Genomic analysis of the basal lineage fungus Rhizopus oryzae reveals a whole-genome duplication.</title>
        <authorList>
            <person name="Ma L.-J."/>
            <person name="Ibrahim A.S."/>
            <person name="Skory C."/>
            <person name="Grabherr M.G."/>
            <person name="Burger G."/>
            <person name="Butler M."/>
            <person name="Elias M."/>
            <person name="Idnurm A."/>
            <person name="Lang B.F."/>
            <person name="Sone T."/>
            <person name="Abe A."/>
            <person name="Calvo S.E."/>
            <person name="Corrochano L.M."/>
            <person name="Engels R."/>
            <person name="Fu J."/>
            <person name="Hansberg W."/>
            <person name="Kim J.-M."/>
            <person name="Kodira C.D."/>
            <person name="Koehrsen M.J."/>
            <person name="Liu B."/>
            <person name="Miranda-Saavedra D."/>
            <person name="O'Leary S."/>
            <person name="Ortiz-Castellanos L."/>
            <person name="Poulter R."/>
            <person name="Rodriguez-Romero J."/>
            <person name="Ruiz-Herrera J."/>
            <person name="Shen Y.-Q."/>
            <person name="Zeng Q."/>
            <person name="Galagan J."/>
            <person name="Birren B.W."/>
            <person name="Cuomo C.A."/>
            <person name="Wickes B.L."/>
        </authorList>
    </citation>
    <scope>NUCLEOTIDE SEQUENCE [LARGE SCALE GENOMIC DNA]</scope>
    <source>
        <strain evidence="3">RA 99-880 / ATCC MYA-4621 / FGSC 9543 / NRRL 43880</strain>
    </source>
</reference>
<dbReference type="VEuPathDB" id="FungiDB:RO3G_10384"/>
<gene>
    <name evidence="2" type="ORF">RO3G_10384</name>
</gene>
<keyword evidence="1" id="KW-0812">Transmembrane</keyword>
<evidence type="ECO:0000256" key="1">
    <source>
        <dbReference type="SAM" id="Phobius"/>
    </source>
</evidence>
<proteinExistence type="predicted"/>
<name>I1CB44_RHIO9</name>
<organism evidence="2 3">
    <name type="scientific">Rhizopus delemar (strain RA 99-880 / ATCC MYA-4621 / FGSC 9543 / NRRL 43880)</name>
    <name type="common">Mucormycosis agent</name>
    <name type="synonym">Rhizopus arrhizus var. delemar</name>
    <dbReference type="NCBI Taxonomy" id="246409"/>
    <lineage>
        <taxon>Eukaryota</taxon>
        <taxon>Fungi</taxon>
        <taxon>Fungi incertae sedis</taxon>
        <taxon>Mucoromycota</taxon>
        <taxon>Mucoromycotina</taxon>
        <taxon>Mucoromycetes</taxon>
        <taxon>Mucorales</taxon>
        <taxon>Mucorineae</taxon>
        <taxon>Rhizopodaceae</taxon>
        <taxon>Rhizopus</taxon>
    </lineage>
</organism>
<keyword evidence="3" id="KW-1185">Reference proteome</keyword>
<feature type="transmembrane region" description="Helical" evidence="1">
    <location>
        <begin position="35"/>
        <end position="52"/>
    </location>
</feature>
<sequence length="146" mass="17425">MLKFHIITEISFRITSVKHIHFRIENLRLHRNKNALFAILIWLGSFTVRFLFYRAQSEESILNSPRLLLDECRLAEFTELKRLKNEQNITARERRVPSGKTTSLPKHYIYQRDVNASNNTMAIAHSIWEEEEYSACFQKKRRKMAN</sequence>
<dbReference type="Proteomes" id="UP000009138">
    <property type="component" value="Unassembled WGS sequence"/>
</dbReference>
<accession>I1CB44</accession>
<evidence type="ECO:0000313" key="2">
    <source>
        <dbReference type="EMBL" id="EIE85674.1"/>
    </source>
</evidence>
<dbReference type="InParanoid" id="I1CB44"/>
<keyword evidence="1" id="KW-0472">Membrane</keyword>
<dbReference type="EMBL" id="CH476739">
    <property type="protein sequence ID" value="EIE85674.1"/>
    <property type="molecule type" value="Genomic_DNA"/>
</dbReference>
<dbReference type="RefSeq" id="XP_067521070.1">
    <property type="nucleotide sequence ID" value="XM_067664969.1"/>
</dbReference>
<dbReference type="AlphaFoldDB" id="I1CB44"/>
<dbReference type="GeneID" id="93617350"/>